<evidence type="ECO:0000256" key="2">
    <source>
        <dbReference type="ARBA" id="ARBA00022485"/>
    </source>
</evidence>
<keyword evidence="4" id="KW-0479">Metal-binding</keyword>
<evidence type="ECO:0000256" key="3">
    <source>
        <dbReference type="ARBA" id="ARBA00022691"/>
    </source>
</evidence>
<dbReference type="PANTHER" id="PTHR11228:SF7">
    <property type="entry name" value="PQQA PEPTIDE CYCLASE"/>
    <property type="match status" value="1"/>
</dbReference>
<dbReference type="InterPro" id="IPR000385">
    <property type="entry name" value="MoaA_NifB_PqqE_Fe-S-bd_CS"/>
</dbReference>
<dbReference type="EMBL" id="LAZR01002251">
    <property type="protein sequence ID" value="KKN32477.1"/>
    <property type="molecule type" value="Genomic_DNA"/>
</dbReference>
<name>A0A0F9Q676_9ZZZZ</name>
<comment type="cofactor">
    <cofactor evidence="1">
        <name>[4Fe-4S] cluster</name>
        <dbReference type="ChEBI" id="CHEBI:49883"/>
    </cofactor>
</comment>
<dbReference type="InterPro" id="IPR013785">
    <property type="entry name" value="Aldolase_TIM"/>
</dbReference>
<dbReference type="Gene3D" id="3.20.20.70">
    <property type="entry name" value="Aldolase class I"/>
    <property type="match status" value="1"/>
</dbReference>
<keyword evidence="7" id="KW-0411">Iron-sulfur</keyword>
<dbReference type="InterPro" id="IPR050377">
    <property type="entry name" value="Radical_SAM_PqqE_MftC-like"/>
</dbReference>
<evidence type="ECO:0000256" key="7">
    <source>
        <dbReference type="ARBA" id="ARBA00023014"/>
    </source>
</evidence>
<dbReference type="CDD" id="cd21109">
    <property type="entry name" value="SPASM"/>
    <property type="match status" value="1"/>
</dbReference>
<keyword evidence="2" id="KW-0004">4Fe-4S</keyword>
<protein>
    <recommendedName>
        <fullName evidence="8">Radical SAM core domain-containing protein</fullName>
    </recommendedName>
</protein>
<gene>
    <name evidence="9" type="ORF">LCGC14_0813540</name>
</gene>
<reference evidence="9" key="1">
    <citation type="journal article" date="2015" name="Nature">
        <title>Complex archaea that bridge the gap between prokaryotes and eukaryotes.</title>
        <authorList>
            <person name="Spang A."/>
            <person name="Saw J.H."/>
            <person name="Jorgensen S.L."/>
            <person name="Zaremba-Niedzwiedzka K."/>
            <person name="Martijn J."/>
            <person name="Lind A.E."/>
            <person name="van Eijk R."/>
            <person name="Schleper C."/>
            <person name="Guy L."/>
            <person name="Ettema T.J."/>
        </authorList>
    </citation>
    <scope>NUCLEOTIDE SEQUENCE</scope>
</reference>
<accession>A0A0F9Q676</accession>
<dbReference type="SUPFAM" id="SSF102114">
    <property type="entry name" value="Radical SAM enzymes"/>
    <property type="match status" value="1"/>
</dbReference>
<evidence type="ECO:0000259" key="8">
    <source>
        <dbReference type="PROSITE" id="PS51918"/>
    </source>
</evidence>
<organism evidence="9">
    <name type="scientific">marine sediment metagenome</name>
    <dbReference type="NCBI Taxonomy" id="412755"/>
    <lineage>
        <taxon>unclassified sequences</taxon>
        <taxon>metagenomes</taxon>
        <taxon>ecological metagenomes</taxon>
    </lineage>
</organism>
<dbReference type="CDD" id="cd01335">
    <property type="entry name" value="Radical_SAM"/>
    <property type="match status" value="1"/>
</dbReference>
<keyword evidence="3" id="KW-0949">S-adenosyl-L-methionine</keyword>
<dbReference type="PROSITE" id="PS51918">
    <property type="entry name" value="RADICAL_SAM"/>
    <property type="match status" value="1"/>
</dbReference>
<dbReference type="GO" id="GO:0016491">
    <property type="term" value="F:oxidoreductase activity"/>
    <property type="evidence" value="ECO:0007669"/>
    <property type="project" value="UniProtKB-KW"/>
</dbReference>
<dbReference type="SFLD" id="SFLDG01067">
    <property type="entry name" value="SPASM/twitch_domain_containing"/>
    <property type="match status" value="1"/>
</dbReference>
<keyword evidence="6" id="KW-0408">Iron</keyword>
<dbReference type="Pfam" id="PF04055">
    <property type="entry name" value="Radical_SAM"/>
    <property type="match status" value="1"/>
</dbReference>
<dbReference type="PANTHER" id="PTHR11228">
    <property type="entry name" value="RADICAL SAM DOMAIN PROTEIN"/>
    <property type="match status" value="1"/>
</dbReference>
<evidence type="ECO:0000313" key="9">
    <source>
        <dbReference type="EMBL" id="KKN32477.1"/>
    </source>
</evidence>
<keyword evidence="5" id="KW-0560">Oxidoreductase</keyword>
<proteinExistence type="predicted"/>
<evidence type="ECO:0000256" key="4">
    <source>
        <dbReference type="ARBA" id="ARBA00022723"/>
    </source>
</evidence>
<evidence type="ECO:0000256" key="5">
    <source>
        <dbReference type="ARBA" id="ARBA00023002"/>
    </source>
</evidence>
<comment type="caution">
    <text evidence="9">The sequence shown here is derived from an EMBL/GenBank/DDBJ whole genome shotgun (WGS) entry which is preliminary data.</text>
</comment>
<dbReference type="InterPro" id="IPR007197">
    <property type="entry name" value="rSAM"/>
</dbReference>
<dbReference type="GO" id="GO:0051539">
    <property type="term" value="F:4 iron, 4 sulfur cluster binding"/>
    <property type="evidence" value="ECO:0007669"/>
    <property type="project" value="UniProtKB-KW"/>
</dbReference>
<dbReference type="GO" id="GO:0046872">
    <property type="term" value="F:metal ion binding"/>
    <property type="evidence" value="ECO:0007669"/>
    <property type="project" value="UniProtKB-KW"/>
</dbReference>
<evidence type="ECO:0000256" key="1">
    <source>
        <dbReference type="ARBA" id="ARBA00001966"/>
    </source>
</evidence>
<evidence type="ECO:0000256" key="6">
    <source>
        <dbReference type="ARBA" id="ARBA00023004"/>
    </source>
</evidence>
<dbReference type="PROSITE" id="PS01305">
    <property type="entry name" value="MOAA_NIFB_PQQE"/>
    <property type="match status" value="1"/>
</dbReference>
<dbReference type="SFLD" id="SFLDS00029">
    <property type="entry name" value="Radical_SAM"/>
    <property type="match status" value="1"/>
</dbReference>
<dbReference type="AlphaFoldDB" id="A0A0F9Q676"/>
<sequence length="410" mass="46474">MNKIILRNEAFGGVYFNQENGRMAMVDTSGFLTLLKSLKKQPLTEKERKFCNFFFNPTFSNKVELRIDPTIKFNDGSIPFTKTPVLIDLSLNNYCNLSCSFCYMTAKNIPAGEHISMEDFSSLLRKMVKSRVLQIALGGGEPTLHPQFTEILRKLRMEGDIIPNFTTNGSNLTPDILKATKQYCGAVAVSYSEERMDDIFQATKKLISHGIQTNLHVVLLKSRIPQLADITKHYAQLGIKNVVLLLFKPMGRGATLSHEILNSEDRKTLSIELLKIISLRKKYGVRLSIDACSSFIVKEFPFLPQSIEGCTGSIYSAYIDWNLNMKPCSFMQKDRGINLTEINIFEACQSSLFREFRNSLVTPRYHGCKNCDHITSCWGGCQINPDIVFCEDRGRKLPAYHKSSQNKLEV</sequence>
<feature type="domain" description="Radical SAM core" evidence="8">
    <location>
        <begin position="81"/>
        <end position="286"/>
    </location>
</feature>
<dbReference type="InterPro" id="IPR058240">
    <property type="entry name" value="rSAM_sf"/>
</dbReference>